<dbReference type="InterPro" id="IPR002372">
    <property type="entry name" value="PQQ_rpt_dom"/>
</dbReference>
<dbReference type="SMART" id="SM00564">
    <property type="entry name" value="PQQ"/>
    <property type="match status" value="5"/>
</dbReference>
<dbReference type="AlphaFoldDB" id="A0A813DR55"/>
<dbReference type="Proteomes" id="UP000654075">
    <property type="component" value="Unassembled WGS sequence"/>
</dbReference>
<sequence>MLRLKANYCRFKHCSVKSGGNPSSAIYMGMSRAALPILAAFLSFFVSAFSQDTCSKGNVPPSFKLDFENDAGNILLQRESRAVAAQVSDKELRPELQAPFWPCKGGNSNRTGASPYTGIFDLTEPTWSFEEPERLSKGPHMPTMKVFHGTPIIDGERNVYIQSTTGWVYSLTSDGQLRWSFETSDANPGNLAFLEGVVYTISQDGTAFAIEAASGKALWQNKVCFAAPDDTHSLVAVPGFVILACSAVERPATVLGLLQTTGSTDVCALRADDGQLRWTYSLRKTGRGQLGYNEMPAVVDGSVVFSDYLGGVYRVSLEDGQEQWYVPGDGLWISTAGGVVVGADGRVYVAMNRGRGQGMLRVHDLSDGAVLWNRTFSEEVNAGVAVGPSQRDGATAVVVAVGNNVECAPHVGPAAVERHAKIQVIDSQTQQLLWSFDLPVSSAPCAGVVSLNDTCCPDVFGNPTIGIDGSVFVNWSGGLSYALRDANGDGRIDMQDPAEFSSYHHGGGSNGNTAIAPGLVVVPSCWKIFGFTGLSLRAPSV</sequence>
<feature type="domain" description="Pyrrolo-quinoline quinone repeat" evidence="1">
    <location>
        <begin position="148"/>
        <end position="324"/>
    </location>
</feature>
<dbReference type="InterPro" id="IPR015943">
    <property type="entry name" value="WD40/YVTN_repeat-like_dom_sf"/>
</dbReference>
<dbReference type="InterPro" id="IPR018391">
    <property type="entry name" value="PQQ_b-propeller_rpt"/>
</dbReference>
<evidence type="ECO:0000259" key="1">
    <source>
        <dbReference type="Pfam" id="PF13360"/>
    </source>
</evidence>
<dbReference type="Gene3D" id="2.40.128.630">
    <property type="match status" value="1"/>
</dbReference>
<dbReference type="EMBL" id="CAJNNV010003267">
    <property type="protein sequence ID" value="CAE8588707.1"/>
    <property type="molecule type" value="Genomic_DNA"/>
</dbReference>
<evidence type="ECO:0000313" key="3">
    <source>
        <dbReference type="Proteomes" id="UP000654075"/>
    </source>
</evidence>
<proteinExistence type="predicted"/>
<name>A0A813DR55_POLGL</name>
<keyword evidence="3" id="KW-1185">Reference proteome</keyword>
<accession>A0A813DR55</accession>
<dbReference type="PANTHER" id="PTHR34512">
    <property type="entry name" value="CELL SURFACE PROTEIN"/>
    <property type="match status" value="1"/>
</dbReference>
<comment type="caution">
    <text evidence="2">The sequence shown here is derived from an EMBL/GenBank/DDBJ whole genome shotgun (WGS) entry which is preliminary data.</text>
</comment>
<dbReference type="Pfam" id="PF13360">
    <property type="entry name" value="PQQ_2"/>
    <property type="match status" value="1"/>
</dbReference>
<evidence type="ECO:0000313" key="2">
    <source>
        <dbReference type="EMBL" id="CAE8588707.1"/>
    </source>
</evidence>
<dbReference type="Gene3D" id="2.40.10.480">
    <property type="match status" value="1"/>
</dbReference>
<dbReference type="InterPro" id="IPR011047">
    <property type="entry name" value="Quinoprotein_ADH-like_sf"/>
</dbReference>
<dbReference type="OMA" id="VECAPHV"/>
<dbReference type="OrthoDB" id="408177at2759"/>
<reference evidence="2" key="1">
    <citation type="submission" date="2021-02" db="EMBL/GenBank/DDBJ databases">
        <authorList>
            <person name="Dougan E. K."/>
            <person name="Rhodes N."/>
            <person name="Thang M."/>
            <person name="Chan C."/>
        </authorList>
    </citation>
    <scope>NUCLEOTIDE SEQUENCE</scope>
</reference>
<dbReference type="PANTHER" id="PTHR34512:SF30">
    <property type="entry name" value="OUTER MEMBRANE PROTEIN ASSEMBLY FACTOR BAMB"/>
    <property type="match status" value="1"/>
</dbReference>
<gene>
    <name evidence="2" type="ORF">PGLA1383_LOCUS7495</name>
</gene>
<dbReference type="Gene3D" id="2.130.10.10">
    <property type="entry name" value="YVTN repeat-like/Quinoprotein amine dehydrogenase"/>
    <property type="match status" value="1"/>
</dbReference>
<organism evidence="2 3">
    <name type="scientific">Polarella glacialis</name>
    <name type="common">Dinoflagellate</name>
    <dbReference type="NCBI Taxonomy" id="89957"/>
    <lineage>
        <taxon>Eukaryota</taxon>
        <taxon>Sar</taxon>
        <taxon>Alveolata</taxon>
        <taxon>Dinophyceae</taxon>
        <taxon>Suessiales</taxon>
        <taxon>Suessiaceae</taxon>
        <taxon>Polarella</taxon>
    </lineage>
</organism>
<dbReference type="SUPFAM" id="SSF50998">
    <property type="entry name" value="Quinoprotein alcohol dehydrogenase-like"/>
    <property type="match status" value="1"/>
</dbReference>
<protein>
    <recommendedName>
        <fullName evidence="1">Pyrrolo-quinoline quinone repeat domain-containing protein</fullName>
    </recommendedName>
</protein>